<sequence>MTCAGAIGPPASGGGANARRKGLPPPLGHASPLSPRSRSCLLSIYTQPPCHLSPLRLPFFPLLVLYRRGRPVGARAFPCVCVSDRGVGRRPGLCEGGEGPWGCAWIECAHVCASFVVQP</sequence>
<name>A0A058ZG81_FONAL</name>
<proteinExistence type="predicted"/>
<evidence type="ECO:0000313" key="2">
    <source>
        <dbReference type="EMBL" id="KCV73379.1"/>
    </source>
</evidence>
<dbReference type="RefSeq" id="XP_009493080.1">
    <property type="nucleotide sequence ID" value="XM_009494805.1"/>
</dbReference>
<organism evidence="2">
    <name type="scientific">Fonticula alba</name>
    <name type="common">Slime mold</name>
    <dbReference type="NCBI Taxonomy" id="691883"/>
    <lineage>
        <taxon>Eukaryota</taxon>
        <taxon>Rotosphaerida</taxon>
        <taxon>Fonticulaceae</taxon>
        <taxon>Fonticula</taxon>
    </lineage>
</organism>
<dbReference type="GeneID" id="20525643"/>
<feature type="region of interest" description="Disordered" evidence="1">
    <location>
        <begin position="1"/>
        <end position="34"/>
    </location>
</feature>
<gene>
    <name evidence="2" type="ORF">H696_00918</name>
</gene>
<dbReference type="Proteomes" id="UP000030693">
    <property type="component" value="Unassembled WGS sequence"/>
</dbReference>
<accession>A0A058ZG81</accession>
<reference evidence="2" key="1">
    <citation type="submission" date="2013-04" db="EMBL/GenBank/DDBJ databases">
        <title>The Genome Sequence of Fonticula alba ATCC 38817.</title>
        <authorList>
            <consortium name="The Broad Institute Genomics Platform"/>
            <person name="Russ C."/>
            <person name="Cuomo C."/>
            <person name="Burger G."/>
            <person name="Gray M.W."/>
            <person name="Holland P.W.H."/>
            <person name="King N."/>
            <person name="Lang F.B.F."/>
            <person name="Roger A.J."/>
            <person name="Ruiz-Trillo I."/>
            <person name="Brown M."/>
            <person name="Walker B."/>
            <person name="Young S."/>
            <person name="Zeng Q."/>
            <person name="Gargeya S."/>
            <person name="Fitzgerald M."/>
            <person name="Haas B."/>
            <person name="Abouelleil A."/>
            <person name="Allen A.W."/>
            <person name="Alvarado L."/>
            <person name="Arachchi H.M."/>
            <person name="Berlin A.M."/>
            <person name="Chapman S.B."/>
            <person name="Gainer-Dewar J."/>
            <person name="Goldberg J."/>
            <person name="Griggs A."/>
            <person name="Gujja S."/>
            <person name="Hansen M."/>
            <person name="Howarth C."/>
            <person name="Imamovic A."/>
            <person name="Ireland A."/>
            <person name="Larimer J."/>
            <person name="McCowan C."/>
            <person name="Murphy C."/>
            <person name="Pearson M."/>
            <person name="Poon T.W."/>
            <person name="Priest M."/>
            <person name="Roberts A."/>
            <person name="Saif S."/>
            <person name="Shea T."/>
            <person name="Sisk P."/>
            <person name="Sykes S."/>
            <person name="Wortman J."/>
            <person name="Nusbaum C."/>
            <person name="Birren B."/>
        </authorList>
    </citation>
    <scope>NUCLEOTIDE SEQUENCE [LARGE SCALE GENOMIC DNA]</scope>
    <source>
        <strain evidence="2">ATCC 38817</strain>
    </source>
</reference>
<feature type="compositionally biased region" description="Low complexity" evidence="1">
    <location>
        <begin position="1"/>
        <end position="10"/>
    </location>
</feature>
<evidence type="ECO:0000313" key="3">
    <source>
        <dbReference type="Proteomes" id="UP000030693"/>
    </source>
</evidence>
<keyword evidence="3" id="KW-1185">Reference proteome</keyword>
<protein>
    <submittedName>
        <fullName evidence="2">Uncharacterized protein</fullName>
    </submittedName>
</protein>
<dbReference type="AlphaFoldDB" id="A0A058ZG81"/>
<dbReference type="EMBL" id="KB932201">
    <property type="protein sequence ID" value="KCV73379.1"/>
    <property type="molecule type" value="Genomic_DNA"/>
</dbReference>
<evidence type="ECO:0000256" key="1">
    <source>
        <dbReference type="SAM" id="MobiDB-lite"/>
    </source>
</evidence>